<dbReference type="InterPro" id="IPR036390">
    <property type="entry name" value="WH_DNA-bd_sf"/>
</dbReference>
<dbReference type="Pfam" id="PF01638">
    <property type="entry name" value="HxlR"/>
    <property type="match status" value="1"/>
</dbReference>
<accession>A0A377GVW7</accession>
<dbReference type="RefSeq" id="WP_115269130.1">
    <property type="nucleotide sequence ID" value="NZ_CASFEE010000007.1"/>
</dbReference>
<keyword evidence="2" id="KW-0238">DNA-binding</keyword>
<feature type="domain" description="HTH hxlR-type" evidence="4">
    <location>
        <begin position="6"/>
        <end position="104"/>
    </location>
</feature>
<evidence type="ECO:0000256" key="2">
    <source>
        <dbReference type="ARBA" id="ARBA00023125"/>
    </source>
</evidence>
<evidence type="ECO:0000256" key="3">
    <source>
        <dbReference type="ARBA" id="ARBA00023163"/>
    </source>
</evidence>
<dbReference type="PANTHER" id="PTHR33204:SF29">
    <property type="entry name" value="TRANSCRIPTIONAL REGULATOR"/>
    <property type="match status" value="1"/>
</dbReference>
<dbReference type="PANTHER" id="PTHR33204">
    <property type="entry name" value="TRANSCRIPTIONAL REGULATOR, MARR FAMILY"/>
    <property type="match status" value="1"/>
</dbReference>
<protein>
    <submittedName>
        <fullName evidence="5">HTH-type transcriptional activator hxlR</fullName>
    </submittedName>
</protein>
<reference evidence="5 6" key="1">
    <citation type="submission" date="2018-06" db="EMBL/GenBank/DDBJ databases">
        <authorList>
            <consortium name="Pathogen Informatics"/>
            <person name="Doyle S."/>
        </authorList>
    </citation>
    <scope>NUCLEOTIDE SEQUENCE [LARGE SCALE GENOMIC DNA]</scope>
    <source>
        <strain evidence="5 6">NCTC10723</strain>
    </source>
</reference>
<keyword evidence="1" id="KW-0805">Transcription regulation</keyword>
<dbReference type="InterPro" id="IPR002577">
    <property type="entry name" value="HTH_HxlR"/>
</dbReference>
<evidence type="ECO:0000313" key="6">
    <source>
        <dbReference type="Proteomes" id="UP000255328"/>
    </source>
</evidence>
<keyword evidence="6" id="KW-1185">Reference proteome</keyword>
<organism evidence="5 6">
    <name type="scientific">Fusobacterium necrogenes</name>
    <dbReference type="NCBI Taxonomy" id="858"/>
    <lineage>
        <taxon>Bacteria</taxon>
        <taxon>Fusobacteriati</taxon>
        <taxon>Fusobacteriota</taxon>
        <taxon>Fusobacteriia</taxon>
        <taxon>Fusobacteriales</taxon>
        <taxon>Fusobacteriaceae</taxon>
        <taxon>Fusobacterium</taxon>
    </lineage>
</organism>
<dbReference type="AlphaFoldDB" id="A0A377GVW7"/>
<dbReference type="OrthoDB" id="9791143at2"/>
<dbReference type="Proteomes" id="UP000255328">
    <property type="component" value="Unassembled WGS sequence"/>
</dbReference>
<dbReference type="SUPFAM" id="SSF46785">
    <property type="entry name" value="Winged helix' DNA-binding domain"/>
    <property type="match status" value="1"/>
</dbReference>
<dbReference type="GO" id="GO:0003677">
    <property type="term" value="F:DNA binding"/>
    <property type="evidence" value="ECO:0007669"/>
    <property type="project" value="UniProtKB-KW"/>
</dbReference>
<name>A0A377GVW7_9FUSO</name>
<sequence length="110" mass="13070">MREITCPLEAIFYILRGKWSPMIVWRARLGNQRLTDLKKDILNCNEKMLIQHINELLDYGVLEKIEFDVYPKHTEYRLTKFGWSLIPVLAKFQEIGIGYLQNSQLLTKEK</sequence>
<evidence type="ECO:0000259" key="4">
    <source>
        <dbReference type="PROSITE" id="PS51118"/>
    </source>
</evidence>
<evidence type="ECO:0000313" key="5">
    <source>
        <dbReference type="EMBL" id="STO31118.1"/>
    </source>
</evidence>
<keyword evidence="3" id="KW-0804">Transcription</keyword>
<dbReference type="InterPro" id="IPR036388">
    <property type="entry name" value="WH-like_DNA-bd_sf"/>
</dbReference>
<dbReference type="EMBL" id="UGGU01000003">
    <property type="protein sequence ID" value="STO31118.1"/>
    <property type="molecule type" value="Genomic_DNA"/>
</dbReference>
<dbReference type="PROSITE" id="PS51118">
    <property type="entry name" value="HTH_HXLR"/>
    <property type="match status" value="1"/>
</dbReference>
<dbReference type="Gene3D" id="1.10.10.10">
    <property type="entry name" value="Winged helix-like DNA-binding domain superfamily/Winged helix DNA-binding domain"/>
    <property type="match status" value="1"/>
</dbReference>
<gene>
    <name evidence="5" type="primary">hxlR_1</name>
    <name evidence="5" type="ORF">NCTC10723_00558</name>
</gene>
<proteinExistence type="predicted"/>
<evidence type="ECO:0000256" key="1">
    <source>
        <dbReference type="ARBA" id="ARBA00023015"/>
    </source>
</evidence>